<keyword evidence="6 11" id="KW-0521">NADP</keyword>
<feature type="binding site" evidence="11">
    <location>
        <begin position="154"/>
        <end position="158"/>
    </location>
    <ligand>
        <name>NADP(+)</name>
        <dbReference type="ChEBI" id="CHEBI:58349"/>
    </ligand>
</feature>
<dbReference type="InterPro" id="IPR002347">
    <property type="entry name" value="SDR_fam"/>
</dbReference>
<dbReference type="PRINTS" id="PR00080">
    <property type="entry name" value="SDRFAMILY"/>
</dbReference>
<comment type="catalytic activity">
    <reaction evidence="12">
        <text>a (3R)-hydroxyacyl-[ACP] + NADP(+) = a 3-oxoacyl-[ACP] + NADPH + H(+)</text>
        <dbReference type="Rhea" id="RHEA:17397"/>
        <dbReference type="Rhea" id="RHEA-COMP:9916"/>
        <dbReference type="Rhea" id="RHEA-COMP:9945"/>
        <dbReference type="ChEBI" id="CHEBI:15378"/>
        <dbReference type="ChEBI" id="CHEBI:57783"/>
        <dbReference type="ChEBI" id="CHEBI:58349"/>
        <dbReference type="ChEBI" id="CHEBI:78776"/>
        <dbReference type="ChEBI" id="CHEBI:78827"/>
        <dbReference type="EC" id="1.1.1.100"/>
    </reaction>
</comment>
<dbReference type="AlphaFoldDB" id="A0A4P8L7K5"/>
<dbReference type="InterPro" id="IPR057326">
    <property type="entry name" value="KR_dom"/>
</dbReference>
<dbReference type="RefSeq" id="WP_137424906.1">
    <property type="nucleotide sequence ID" value="NZ_CP040098.1"/>
</dbReference>
<reference evidence="14 15" key="1">
    <citation type="submission" date="2019-05" db="EMBL/GenBank/DDBJ databases">
        <title>The Complete Genome Sequence of the n-alkane-degrading Desulfoglaeba alkanexedens ALDC reveals multiple alkylsuccinate synthase gene clusters.</title>
        <authorList>
            <person name="Callaghan A.V."/>
            <person name="Davidova I.A."/>
            <person name="Duncan K.E."/>
            <person name="Morris B."/>
            <person name="McInerney M.J."/>
        </authorList>
    </citation>
    <scope>NUCLEOTIDE SEQUENCE [LARGE SCALE GENOMIC DNA]</scope>
    <source>
        <strain evidence="14 15">ALDC</strain>
    </source>
</reference>
<evidence type="ECO:0000256" key="1">
    <source>
        <dbReference type="ARBA" id="ARBA00005194"/>
    </source>
</evidence>
<evidence type="ECO:0000256" key="9">
    <source>
        <dbReference type="ARBA" id="ARBA00023160"/>
    </source>
</evidence>
<evidence type="ECO:0000313" key="14">
    <source>
        <dbReference type="EMBL" id="QCQ22622.1"/>
    </source>
</evidence>
<protein>
    <recommendedName>
        <fullName evidence="3 12">3-oxoacyl-[acyl-carrier-protein] reductase</fullName>
        <ecNumber evidence="3 12">1.1.1.100</ecNumber>
    </recommendedName>
</protein>
<sequence length="247" mass="26399">MDLERVVLVTGASRGIGRGIAEVFAEPGWHVVINFHSGRQAAEETAEAVAARGGEAHLKPFDIADPEAVKEAFKEVTDQLGRLDVLVNNAGITRDNVFPRMKLTEWDDVMNTNLRGAFLCCQAAVRPMMRQRFGRIVNITSVVGVTGNPGQANYSAAKAGLIGLTRSLARELVSRNITVNAVAPGYIETEMTANLPEKAREALLGQIPAGRVGKPEEVGLAVRFLASEGAGYITGQVLHVNGGMHMG</sequence>
<dbReference type="PANTHER" id="PTHR42879:SF2">
    <property type="entry name" value="3-OXOACYL-[ACYL-CARRIER-PROTEIN] REDUCTASE FABG"/>
    <property type="match status" value="1"/>
</dbReference>
<dbReference type="NCBIfam" id="TIGR01830">
    <property type="entry name" value="3oxo_ACP_reduc"/>
    <property type="match status" value="1"/>
</dbReference>
<comment type="function">
    <text evidence="12">Catalyzes the NADPH-dependent reduction of beta-ketoacyl-ACP substrates to beta-hydroxyacyl-ACP products, the first reductive step in the elongation cycle of fatty acid biosynthesis.</text>
</comment>
<feature type="domain" description="Ketoreductase" evidence="13">
    <location>
        <begin position="5"/>
        <end position="185"/>
    </location>
</feature>
<keyword evidence="15" id="KW-1185">Reference proteome</keyword>
<proteinExistence type="inferred from homology"/>
<evidence type="ECO:0000256" key="8">
    <source>
        <dbReference type="ARBA" id="ARBA00023098"/>
    </source>
</evidence>
<evidence type="ECO:0000256" key="4">
    <source>
        <dbReference type="ARBA" id="ARBA00022516"/>
    </source>
</evidence>
<dbReference type="OrthoDB" id="9804774at2"/>
<dbReference type="GO" id="GO:0051287">
    <property type="term" value="F:NAD binding"/>
    <property type="evidence" value="ECO:0007669"/>
    <property type="project" value="UniProtKB-UniRule"/>
</dbReference>
<evidence type="ECO:0000256" key="12">
    <source>
        <dbReference type="RuleBase" id="RU366074"/>
    </source>
</evidence>
<evidence type="ECO:0000259" key="13">
    <source>
        <dbReference type="SMART" id="SM00822"/>
    </source>
</evidence>
<feature type="binding site" evidence="11">
    <location>
        <position position="187"/>
    </location>
    <ligand>
        <name>NADP(+)</name>
        <dbReference type="ChEBI" id="CHEBI:58349"/>
    </ligand>
</feature>
<dbReference type="InterPro" id="IPR036291">
    <property type="entry name" value="NAD(P)-bd_dom_sf"/>
</dbReference>
<feature type="active site" description="Proton acceptor" evidence="10">
    <location>
        <position position="154"/>
    </location>
</feature>
<keyword evidence="8 12" id="KW-0443">Lipid metabolism</keyword>
<keyword evidence="7 12" id="KW-0560">Oxidoreductase</keyword>
<dbReference type="NCBIfam" id="NF005559">
    <property type="entry name" value="PRK07231.1"/>
    <property type="match status" value="1"/>
</dbReference>
<dbReference type="EMBL" id="CP040098">
    <property type="protein sequence ID" value="QCQ22622.1"/>
    <property type="molecule type" value="Genomic_DNA"/>
</dbReference>
<dbReference type="Gene3D" id="3.40.50.720">
    <property type="entry name" value="NAD(P)-binding Rossmann-like Domain"/>
    <property type="match status" value="1"/>
</dbReference>
<dbReference type="InterPro" id="IPR050259">
    <property type="entry name" value="SDR"/>
</dbReference>
<dbReference type="NCBIfam" id="NF004200">
    <property type="entry name" value="PRK05653.1-5"/>
    <property type="match status" value="1"/>
</dbReference>
<evidence type="ECO:0000256" key="10">
    <source>
        <dbReference type="PIRSR" id="PIRSR611284-1"/>
    </source>
</evidence>
<dbReference type="GO" id="GO:0004316">
    <property type="term" value="F:3-oxoacyl-[acyl-carrier-protein] reductase (NADPH) activity"/>
    <property type="evidence" value="ECO:0007669"/>
    <property type="project" value="UniProtKB-UniRule"/>
</dbReference>
<feature type="binding site" evidence="11">
    <location>
        <position position="89"/>
    </location>
    <ligand>
        <name>NADP(+)</name>
        <dbReference type="ChEBI" id="CHEBI:58349"/>
    </ligand>
</feature>
<evidence type="ECO:0000256" key="7">
    <source>
        <dbReference type="ARBA" id="ARBA00023002"/>
    </source>
</evidence>
<comment type="subunit">
    <text evidence="12">Homotetramer.</text>
</comment>
<dbReference type="NCBIfam" id="NF009464">
    <property type="entry name" value="PRK12824.1"/>
    <property type="match status" value="1"/>
</dbReference>
<evidence type="ECO:0000256" key="2">
    <source>
        <dbReference type="ARBA" id="ARBA00006484"/>
    </source>
</evidence>
<dbReference type="UniPathway" id="UPA00094"/>
<comment type="similarity">
    <text evidence="2 12">Belongs to the short-chain dehydrogenases/reductases (SDR) family.</text>
</comment>
<keyword evidence="5 12" id="KW-0276">Fatty acid metabolism</keyword>
<dbReference type="PROSITE" id="PS00061">
    <property type="entry name" value="ADH_SHORT"/>
    <property type="match status" value="1"/>
</dbReference>
<reference evidence="14 15" key="2">
    <citation type="submission" date="2019-05" db="EMBL/GenBank/DDBJ databases">
        <authorList>
            <person name="Suflita J.M."/>
            <person name="Marks C.R."/>
        </authorList>
    </citation>
    <scope>NUCLEOTIDE SEQUENCE [LARGE SCALE GENOMIC DNA]</scope>
    <source>
        <strain evidence="14 15">ALDC</strain>
    </source>
</reference>
<dbReference type="EC" id="1.1.1.100" evidence="3 12"/>
<feature type="binding site" evidence="11">
    <location>
        <begin position="11"/>
        <end position="14"/>
    </location>
    <ligand>
        <name>NADP(+)</name>
        <dbReference type="ChEBI" id="CHEBI:58349"/>
    </ligand>
</feature>
<dbReference type="KEGG" id="dax:FDQ92_10860"/>
<dbReference type="GO" id="GO:0030497">
    <property type="term" value="P:fatty acid elongation"/>
    <property type="evidence" value="ECO:0007669"/>
    <property type="project" value="UniProtKB-ARBA"/>
</dbReference>
<dbReference type="Proteomes" id="UP000298602">
    <property type="component" value="Chromosome"/>
</dbReference>
<organism evidence="14 15">
    <name type="scientific">Desulfoglaeba alkanexedens ALDC</name>
    <dbReference type="NCBI Taxonomy" id="980445"/>
    <lineage>
        <taxon>Bacteria</taxon>
        <taxon>Pseudomonadati</taxon>
        <taxon>Thermodesulfobacteriota</taxon>
        <taxon>Syntrophobacteria</taxon>
        <taxon>Syntrophobacterales</taxon>
        <taxon>Syntrophobacteraceae</taxon>
        <taxon>Desulfoglaeba</taxon>
    </lineage>
</organism>
<dbReference type="PANTHER" id="PTHR42879">
    <property type="entry name" value="3-OXOACYL-(ACYL-CARRIER-PROTEIN) REDUCTASE"/>
    <property type="match status" value="1"/>
</dbReference>
<evidence type="ECO:0000256" key="3">
    <source>
        <dbReference type="ARBA" id="ARBA00012948"/>
    </source>
</evidence>
<gene>
    <name evidence="14" type="primary">fabG</name>
    <name evidence="14" type="ORF">FDQ92_10860</name>
</gene>
<dbReference type="Pfam" id="PF13561">
    <property type="entry name" value="adh_short_C2"/>
    <property type="match status" value="1"/>
</dbReference>
<accession>A0A4P8L7K5</accession>
<evidence type="ECO:0000313" key="15">
    <source>
        <dbReference type="Proteomes" id="UP000298602"/>
    </source>
</evidence>
<keyword evidence="4 12" id="KW-0444">Lipid biosynthesis</keyword>
<dbReference type="InterPro" id="IPR011284">
    <property type="entry name" value="3oxo_ACP_reduc"/>
</dbReference>
<dbReference type="CDD" id="cd05333">
    <property type="entry name" value="BKR_SDR_c"/>
    <property type="match status" value="1"/>
</dbReference>
<dbReference type="FunFam" id="3.40.50.720:FF:000037">
    <property type="entry name" value="3-oxoacyl-[acyl-carrier-protein] reductase FabG"/>
    <property type="match status" value="1"/>
</dbReference>
<keyword evidence="9 12" id="KW-0275">Fatty acid biosynthesis</keyword>
<evidence type="ECO:0000256" key="6">
    <source>
        <dbReference type="ARBA" id="ARBA00022857"/>
    </source>
</evidence>
<name>A0A4P8L7K5_9BACT</name>
<dbReference type="PRINTS" id="PR00081">
    <property type="entry name" value="GDHRDH"/>
</dbReference>
<dbReference type="NCBIfam" id="NF009466">
    <property type="entry name" value="PRK12826.1-2"/>
    <property type="match status" value="1"/>
</dbReference>
<dbReference type="SUPFAM" id="SSF51735">
    <property type="entry name" value="NAD(P)-binding Rossmann-fold domains"/>
    <property type="match status" value="1"/>
</dbReference>
<dbReference type="SMART" id="SM00822">
    <property type="entry name" value="PKS_KR"/>
    <property type="match status" value="1"/>
</dbReference>
<evidence type="ECO:0000256" key="5">
    <source>
        <dbReference type="ARBA" id="ARBA00022832"/>
    </source>
</evidence>
<comment type="pathway">
    <text evidence="1 12">Lipid metabolism; fatty acid biosynthesis.</text>
</comment>
<evidence type="ECO:0000256" key="11">
    <source>
        <dbReference type="PIRSR" id="PIRSR611284-2"/>
    </source>
</evidence>
<dbReference type="InterPro" id="IPR020904">
    <property type="entry name" value="Sc_DH/Rdtase_CS"/>
</dbReference>